<evidence type="ECO:0000313" key="3">
    <source>
        <dbReference type="EMBL" id="MFD2309657.1"/>
    </source>
</evidence>
<dbReference type="EMBL" id="JBHUJD010000004">
    <property type="protein sequence ID" value="MFD2309657.1"/>
    <property type="molecule type" value="Genomic_DNA"/>
</dbReference>
<dbReference type="Pfam" id="PF00589">
    <property type="entry name" value="Phage_integrase"/>
    <property type="match status" value="1"/>
</dbReference>
<dbReference type="RefSeq" id="WP_377558733.1">
    <property type="nucleotide sequence ID" value="NZ_JBHUJD010000004.1"/>
</dbReference>
<accession>A0ABW5E8K4</accession>
<evidence type="ECO:0000313" key="4">
    <source>
        <dbReference type="Proteomes" id="UP001597425"/>
    </source>
</evidence>
<sequence>MYGSGLRVMEAVRLRVQDVDFGHQCRFVQGTKGEK</sequence>
<dbReference type="InterPro" id="IPR011010">
    <property type="entry name" value="DNA_brk_join_enz"/>
</dbReference>
<gene>
    <name evidence="3" type="ORF">ACFSKX_04435</name>
</gene>
<dbReference type="Gene3D" id="1.10.443.10">
    <property type="entry name" value="Intergrase catalytic core"/>
    <property type="match status" value="1"/>
</dbReference>
<reference evidence="4" key="1">
    <citation type="journal article" date="2019" name="Int. J. Syst. Evol. Microbiol.">
        <title>The Global Catalogue of Microorganisms (GCM) 10K type strain sequencing project: providing services to taxonomists for standard genome sequencing and annotation.</title>
        <authorList>
            <consortium name="The Broad Institute Genomics Platform"/>
            <consortium name="The Broad Institute Genome Sequencing Center for Infectious Disease"/>
            <person name="Wu L."/>
            <person name="Ma J."/>
        </authorList>
    </citation>
    <scope>NUCLEOTIDE SEQUENCE [LARGE SCALE GENOMIC DNA]</scope>
    <source>
        <strain evidence="4">KCTC 12848</strain>
    </source>
</reference>
<dbReference type="InterPro" id="IPR002104">
    <property type="entry name" value="Integrase_catalytic"/>
</dbReference>
<dbReference type="Proteomes" id="UP001597425">
    <property type="component" value="Unassembled WGS sequence"/>
</dbReference>
<keyword evidence="1" id="KW-0233">DNA recombination</keyword>
<proteinExistence type="predicted"/>
<keyword evidence="4" id="KW-1185">Reference proteome</keyword>
<name>A0ABW5E8K4_9GAMM</name>
<evidence type="ECO:0000259" key="2">
    <source>
        <dbReference type="PROSITE" id="PS51898"/>
    </source>
</evidence>
<dbReference type="PROSITE" id="PS51898">
    <property type="entry name" value="TYR_RECOMBINASE"/>
    <property type="match status" value="1"/>
</dbReference>
<comment type="caution">
    <text evidence="3">The sequence shown here is derived from an EMBL/GenBank/DDBJ whole genome shotgun (WGS) entry which is preliminary data.</text>
</comment>
<dbReference type="SUPFAM" id="SSF56349">
    <property type="entry name" value="DNA breaking-rejoining enzymes"/>
    <property type="match status" value="1"/>
</dbReference>
<organism evidence="3 4">
    <name type="scientific">Microbulbifer halophilus</name>
    <dbReference type="NCBI Taxonomy" id="453963"/>
    <lineage>
        <taxon>Bacteria</taxon>
        <taxon>Pseudomonadati</taxon>
        <taxon>Pseudomonadota</taxon>
        <taxon>Gammaproteobacteria</taxon>
        <taxon>Cellvibrionales</taxon>
        <taxon>Microbulbiferaceae</taxon>
        <taxon>Microbulbifer</taxon>
    </lineage>
</organism>
<dbReference type="InterPro" id="IPR013762">
    <property type="entry name" value="Integrase-like_cat_sf"/>
</dbReference>
<evidence type="ECO:0000256" key="1">
    <source>
        <dbReference type="ARBA" id="ARBA00023172"/>
    </source>
</evidence>
<feature type="domain" description="Tyr recombinase" evidence="2">
    <location>
        <begin position="1"/>
        <end position="35"/>
    </location>
</feature>
<protein>
    <submittedName>
        <fullName evidence="3">Tyrosine-type recombinase/integrase</fullName>
    </submittedName>
</protein>